<dbReference type="BioCyc" id="PCHR:PC06G00590-MONOMER"/>
<dbReference type="Proteomes" id="UP000000724">
    <property type="component" value="Contig Pc00c06"/>
</dbReference>
<dbReference type="EMBL" id="AM920421">
    <property type="protein sequence ID" value="CAP79052.1"/>
    <property type="molecule type" value="Genomic_DNA"/>
</dbReference>
<dbReference type="VEuPathDB" id="FungiDB:PCH_Pc06g00590"/>
<accession>B6GW03</accession>
<protein>
    <submittedName>
        <fullName evidence="1">Pc06g00590 protein</fullName>
    </submittedName>
</protein>
<keyword evidence="2" id="KW-1185">Reference proteome</keyword>
<evidence type="ECO:0000313" key="1">
    <source>
        <dbReference type="EMBL" id="CAP79052.1"/>
    </source>
</evidence>
<proteinExistence type="predicted"/>
<name>B6GW03_PENRW</name>
<dbReference type="AlphaFoldDB" id="B6GW03"/>
<dbReference type="HOGENOM" id="CLU_3147266_0_0_1"/>
<gene>
    <name evidence="1" type="ORF">Pc06g00590</name>
    <name evidence="1" type="ORF">PCH_Pc06g00590</name>
</gene>
<evidence type="ECO:0000313" key="2">
    <source>
        <dbReference type="Proteomes" id="UP000000724"/>
    </source>
</evidence>
<organism evidence="1 2">
    <name type="scientific">Penicillium rubens (strain ATCC 28089 / DSM 1075 / NRRL 1951 / Wisconsin 54-1255)</name>
    <name type="common">Penicillium chrysogenum</name>
    <dbReference type="NCBI Taxonomy" id="500485"/>
    <lineage>
        <taxon>Eukaryota</taxon>
        <taxon>Fungi</taxon>
        <taxon>Dikarya</taxon>
        <taxon>Ascomycota</taxon>
        <taxon>Pezizomycotina</taxon>
        <taxon>Eurotiomycetes</taxon>
        <taxon>Eurotiomycetidae</taxon>
        <taxon>Eurotiales</taxon>
        <taxon>Aspergillaceae</taxon>
        <taxon>Penicillium</taxon>
        <taxon>Penicillium chrysogenum species complex</taxon>
    </lineage>
</organism>
<reference evidence="1 2" key="1">
    <citation type="journal article" date="2008" name="Nat. Biotechnol.">
        <title>Genome sequencing and analysis of the filamentous fungus Penicillium chrysogenum.</title>
        <authorList>
            <person name="van den Berg M.A."/>
            <person name="Albang R."/>
            <person name="Albermann K."/>
            <person name="Badger J.H."/>
            <person name="Daran J.-M."/>
            <person name="Driessen A.J.M."/>
            <person name="Garcia-Estrada C."/>
            <person name="Fedorova N.D."/>
            <person name="Harris D.M."/>
            <person name="Heijne W.H.M."/>
            <person name="Joardar V.S."/>
            <person name="Kiel J.A.K.W."/>
            <person name="Kovalchuk A."/>
            <person name="Martin J.F."/>
            <person name="Nierman W.C."/>
            <person name="Nijland J.G."/>
            <person name="Pronk J.T."/>
            <person name="Roubos J.A."/>
            <person name="van der Klei I.J."/>
            <person name="van Peij N.N.M.E."/>
            <person name="Veenhuis M."/>
            <person name="von Doehren H."/>
            <person name="Wagner C."/>
            <person name="Wortman J.R."/>
            <person name="Bovenberg R.A.L."/>
        </authorList>
    </citation>
    <scope>NUCLEOTIDE SEQUENCE [LARGE SCALE GENOMIC DNA]</scope>
    <source>
        <strain evidence="2">ATCC 28089 / DSM 1075 / NRRL 1951 / Wisconsin 54-1255</strain>
    </source>
</reference>
<dbReference type="OMA" id="GINNFCY"/>
<sequence>ERYFHVTAPLYISVGINNFCYYRTDCTLLCGDDSHGAIFLLRLCCRSRL</sequence>